<dbReference type="Gene3D" id="3.30.70.100">
    <property type="match status" value="1"/>
</dbReference>
<dbReference type="InterPro" id="IPR001763">
    <property type="entry name" value="Rhodanese-like_dom"/>
</dbReference>
<proteinExistence type="inferred from homology"/>
<dbReference type="AlphaFoldDB" id="A0A1N7FUD2"/>
<dbReference type="Pfam" id="PF12368">
    <property type="entry name" value="Rhodanese_C"/>
    <property type="match status" value="1"/>
</dbReference>
<dbReference type="EMBL" id="FTNT01000006">
    <property type="protein sequence ID" value="SIS03968.1"/>
    <property type="molecule type" value="Genomic_DNA"/>
</dbReference>
<dbReference type="InterPro" id="IPR022111">
    <property type="entry name" value="Rhodanese_C"/>
</dbReference>
<keyword evidence="4" id="KW-1185">Reference proteome</keyword>
<evidence type="ECO:0000259" key="2">
    <source>
        <dbReference type="PROSITE" id="PS50206"/>
    </source>
</evidence>
<evidence type="ECO:0000313" key="4">
    <source>
        <dbReference type="Proteomes" id="UP000186218"/>
    </source>
</evidence>
<dbReference type="STRING" id="1344003.SAMN05445060_2294"/>
<comment type="catalytic activity">
    <reaction evidence="1">
        <text>uridine(34) in tRNA + AH2 + O2 = 5-hydroxyuridine(34) in tRNA + A + H2O</text>
        <dbReference type="Rhea" id="RHEA:64224"/>
        <dbReference type="Rhea" id="RHEA-COMP:11727"/>
        <dbReference type="Rhea" id="RHEA-COMP:13381"/>
        <dbReference type="ChEBI" id="CHEBI:13193"/>
        <dbReference type="ChEBI" id="CHEBI:15377"/>
        <dbReference type="ChEBI" id="CHEBI:15379"/>
        <dbReference type="ChEBI" id="CHEBI:17499"/>
        <dbReference type="ChEBI" id="CHEBI:65315"/>
        <dbReference type="ChEBI" id="CHEBI:136877"/>
    </reaction>
</comment>
<evidence type="ECO:0000256" key="1">
    <source>
        <dbReference type="HAMAP-Rule" id="MF_00469"/>
    </source>
</evidence>
<feature type="domain" description="Rhodanese" evidence="2">
    <location>
        <begin position="148"/>
        <end position="243"/>
    </location>
</feature>
<sequence>MPDGRRQMFTRMSPRTLASVSTPKIVLFYVFTPLADPEAIRLWQHALCESLGLRGRIIVAPHGINATVGGDIRPVKRYVKATRSYPAFAGMDVTWSDGGGDDFPRLSVRTRPEIVSFGRPDEISVDERGVVDGGNRLQPTQLHELMADRDDVVLFDGRNAIESAVGRMRGAVRPDATTTADFVDILDSGRYDHLKDRPVVTYCTGGVRCEVLSALMTARGFRDVYQLDGGIVRYGEQFGDRGLWEGALYVFDGRMTTRFGEGGATVGRCRVCASPTDNVANFPDELGRELAVVCADCLARAAS</sequence>
<dbReference type="InterPro" id="IPR036873">
    <property type="entry name" value="Rhodanese-like_dom_sf"/>
</dbReference>
<reference evidence="3 4" key="1">
    <citation type="submission" date="2017-01" db="EMBL/GenBank/DDBJ databases">
        <authorList>
            <person name="Mah S.A."/>
            <person name="Swanson W.J."/>
            <person name="Moy G.W."/>
            <person name="Vacquier V.D."/>
        </authorList>
    </citation>
    <scope>NUCLEOTIDE SEQUENCE [LARGE SCALE GENOMIC DNA]</scope>
    <source>
        <strain evidence="3 4">CPCC 203464</strain>
    </source>
</reference>
<organism evidence="3 4">
    <name type="scientific">Williamsia sterculiae</name>
    <dbReference type="NCBI Taxonomy" id="1344003"/>
    <lineage>
        <taxon>Bacteria</taxon>
        <taxon>Bacillati</taxon>
        <taxon>Actinomycetota</taxon>
        <taxon>Actinomycetes</taxon>
        <taxon>Mycobacteriales</taxon>
        <taxon>Nocardiaceae</taxon>
        <taxon>Williamsia</taxon>
    </lineage>
</organism>
<dbReference type="GO" id="GO:0016705">
    <property type="term" value="F:oxidoreductase activity, acting on paired donors, with incorporation or reduction of molecular oxygen"/>
    <property type="evidence" value="ECO:0007669"/>
    <property type="project" value="UniProtKB-UniRule"/>
</dbReference>
<keyword evidence="1" id="KW-0819">tRNA processing</keyword>
<dbReference type="EC" id="1.14.-.-" evidence="1"/>
<gene>
    <name evidence="1" type="primary">trhO</name>
    <name evidence="3" type="ORF">SAMN05445060_2294</name>
</gene>
<comment type="function">
    <text evidence="1">Catalyzes oxygen-dependent 5-hydroxyuridine (ho5U) modification at position 34 in tRNAs.</text>
</comment>
<dbReference type="SUPFAM" id="SSF52821">
    <property type="entry name" value="Rhodanese/Cell cycle control phosphatase"/>
    <property type="match status" value="1"/>
</dbReference>
<evidence type="ECO:0000313" key="3">
    <source>
        <dbReference type="EMBL" id="SIS03968.1"/>
    </source>
</evidence>
<keyword evidence="1" id="KW-0560">Oxidoreductase</keyword>
<dbReference type="PROSITE" id="PS50206">
    <property type="entry name" value="RHODANESE_3"/>
    <property type="match status" value="1"/>
</dbReference>
<dbReference type="Gene3D" id="3.40.250.10">
    <property type="entry name" value="Rhodanese-like domain"/>
    <property type="match status" value="1"/>
</dbReference>
<dbReference type="InterPro" id="IPR040503">
    <property type="entry name" value="TRHO_N"/>
</dbReference>
<dbReference type="PANTHER" id="PTHR43268:SF6">
    <property type="entry name" value="THIOSULFATE SULFURTRANSFERASE_RHODANESE-LIKE DOMAIN-CONTAINING PROTEIN 2"/>
    <property type="match status" value="1"/>
</dbReference>
<comment type="similarity">
    <text evidence="1">Belongs to the TrhO family.</text>
</comment>
<dbReference type="NCBIfam" id="NF001134">
    <property type="entry name" value="PRK00142.1-2"/>
    <property type="match status" value="1"/>
</dbReference>
<dbReference type="PANTHER" id="PTHR43268">
    <property type="entry name" value="THIOSULFATE SULFURTRANSFERASE/RHODANESE-LIKE DOMAIN-CONTAINING PROTEIN 2"/>
    <property type="match status" value="1"/>
</dbReference>
<dbReference type="InterPro" id="IPR020936">
    <property type="entry name" value="TrhO"/>
</dbReference>
<dbReference type="HAMAP" id="MF_00469">
    <property type="entry name" value="TrhO"/>
    <property type="match status" value="1"/>
</dbReference>
<accession>A0A1N7FUD2</accession>
<protein>
    <recommendedName>
        <fullName evidence="1">tRNA uridine(34) hydroxylase</fullName>
        <ecNumber evidence="1">1.14.-.-</ecNumber>
    </recommendedName>
    <alternativeName>
        <fullName evidence="1">tRNA hydroxylation protein O</fullName>
    </alternativeName>
</protein>
<dbReference type="Proteomes" id="UP000186218">
    <property type="component" value="Unassembled WGS sequence"/>
</dbReference>
<dbReference type="SMART" id="SM00450">
    <property type="entry name" value="RHOD"/>
    <property type="match status" value="1"/>
</dbReference>
<dbReference type="Pfam" id="PF00581">
    <property type="entry name" value="Rhodanese"/>
    <property type="match status" value="1"/>
</dbReference>
<dbReference type="Pfam" id="PF17773">
    <property type="entry name" value="UPF0176_N"/>
    <property type="match status" value="1"/>
</dbReference>
<dbReference type="GO" id="GO:0006400">
    <property type="term" value="P:tRNA modification"/>
    <property type="evidence" value="ECO:0007669"/>
    <property type="project" value="UniProtKB-UniRule"/>
</dbReference>
<name>A0A1N7FUD2_9NOCA</name>